<dbReference type="Proteomes" id="UP001237292">
    <property type="component" value="Chromosome"/>
</dbReference>
<dbReference type="SMART" id="SM00382">
    <property type="entry name" value="AAA"/>
    <property type="match status" value="1"/>
</dbReference>
<dbReference type="PROSITE" id="PS50893">
    <property type="entry name" value="ABC_TRANSPORTER_2"/>
    <property type="match status" value="1"/>
</dbReference>
<dbReference type="CDD" id="cd03214">
    <property type="entry name" value="ABC_Iron-Siderophores_B12_Hemin"/>
    <property type="match status" value="1"/>
</dbReference>
<proteinExistence type="predicted"/>
<dbReference type="InterPro" id="IPR003593">
    <property type="entry name" value="AAA+_ATPase"/>
</dbReference>
<keyword evidence="1" id="KW-0813">Transport</keyword>
<evidence type="ECO:0000256" key="3">
    <source>
        <dbReference type="ARBA" id="ARBA00022840"/>
    </source>
</evidence>
<dbReference type="Gene3D" id="3.40.50.300">
    <property type="entry name" value="P-loop containing nucleotide triphosphate hydrolases"/>
    <property type="match status" value="1"/>
</dbReference>
<feature type="domain" description="ABC transporter" evidence="6">
    <location>
        <begin position="2"/>
        <end position="238"/>
    </location>
</feature>
<evidence type="ECO:0000256" key="5">
    <source>
        <dbReference type="ARBA" id="ARBA00037066"/>
    </source>
</evidence>
<dbReference type="PANTHER" id="PTHR42794:SF1">
    <property type="entry name" value="HEMIN IMPORT ATP-BINDING PROTEIN HMUV"/>
    <property type="match status" value="1"/>
</dbReference>
<evidence type="ECO:0000256" key="4">
    <source>
        <dbReference type="ARBA" id="ARBA00022967"/>
    </source>
</evidence>
<protein>
    <submittedName>
        <fullName evidence="7">Heme ABC transporter ATP-binding protein</fullName>
    </submittedName>
</protein>
<gene>
    <name evidence="7" type="ORF">QL104_26795</name>
</gene>
<evidence type="ECO:0000259" key="6">
    <source>
        <dbReference type="PROSITE" id="PS50893"/>
    </source>
</evidence>
<dbReference type="PANTHER" id="PTHR42794">
    <property type="entry name" value="HEMIN IMPORT ATP-BINDING PROTEIN HMUV"/>
    <property type="match status" value="1"/>
</dbReference>
<keyword evidence="4" id="KW-1278">Translocase</keyword>
<evidence type="ECO:0000313" key="8">
    <source>
        <dbReference type="Proteomes" id="UP001237292"/>
    </source>
</evidence>
<dbReference type="GO" id="GO:0005524">
    <property type="term" value="F:ATP binding"/>
    <property type="evidence" value="ECO:0007669"/>
    <property type="project" value="UniProtKB-KW"/>
</dbReference>
<reference evidence="7 8" key="1">
    <citation type="journal article" date="2023" name="Access Microbiol">
        <title>The genome of a steinernematid-associated Pseudomonas piscis bacterium encodes the biosynthesis of insect toxins.</title>
        <authorList>
            <person name="Awori R.M."/>
            <person name="Hendre P."/>
            <person name="Amugune N.O."/>
        </authorList>
    </citation>
    <scope>NUCLEOTIDE SEQUENCE [LARGE SCALE GENOMIC DNA]</scope>
    <source>
        <strain evidence="7 8">75</strain>
    </source>
</reference>
<dbReference type="EMBL" id="CP133164">
    <property type="protein sequence ID" value="WMN16917.1"/>
    <property type="molecule type" value="Genomic_DNA"/>
</dbReference>
<keyword evidence="8" id="KW-1185">Reference proteome</keyword>
<organism evidence="7 8">
    <name type="scientific">Pseudomonas piscis</name>
    <dbReference type="NCBI Taxonomy" id="2614538"/>
    <lineage>
        <taxon>Bacteria</taxon>
        <taxon>Pseudomonadati</taxon>
        <taxon>Pseudomonadota</taxon>
        <taxon>Gammaproteobacteria</taxon>
        <taxon>Pseudomonadales</taxon>
        <taxon>Pseudomonadaceae</taxon>
        <taxon>Pseudomonas</taxon>
    </lineage>
</organism>
<evidence type="ECO:0000313" key="7">
    <source>
        <dbReference type="EMBL" id="WMN16917.1"/>
    </source>
</evidence>
<dbReference type="InterPro" id="IPR027417">
    <property type="entry name" value="P-loop_NTPase"/>
</dbReference>
<comment type="function">
    <text evidence="5">Part of the ABC transporter complex HmuTUV involved in hemin import. Responsible for energy coupling to the transport system.</text>
</comment>
<dbReference type="Pfam" id="PF00005">
    <property type="entry name" value="ABC_tran"/>
    <property type="match status" value="1"/>
</dbReference>
<dbReference type="InterPro" id="IPR003439">
    <property type="entry name" value="ABC_transporter-like_ATP-bd"/>
</dbReference>
<accession>A0ABY9NFM2</accession>
<dbReference type="SUPFAM" id="SSF52540">
    <property type="entry name" value="P-loop containing nucleoside triphosphate hydrolases"/>
    <property type="match status" value="1"/>
</dbReference>
<evidence type="ECO:0000256" key="2">
    <source>
        <dbReference type="ARBA" id="ARBA00022741"/>
    </source>
</evidence>
<name>A0ABY9NFM2_9PSED</name>
<keyword evidence="3 7" id="KW-0067">ATP-binding</keyword>
<keyword evidence="2" id="KW-0547">Nucleotide-binding</keyword>
<dbReference type="NCBIfam" id="NF010068">
    <property type="entry name" value="PRK13548.1"/>
    <property type="match status" value="1"/>
</dbReference>
<sequence>MLRVKNLHVRRGGKDVLTGIDLQLAPGEVLGVLGPNGAGKSSLLGALSGELAAHQGRVLLDERELAQWDGVQRARRLAVLPQASSLDFAFRVEEVVGLGRLPHQSGLLRDQEIVAAALEAADIAHLGGRSYLALSGGERQRVHLARVLAQLWPGEPGHSLLLDEPTSALDPLHQHVTLQAIRAFADRGVAVLVILHDLNLAARYCDRVLLLEGGRPHSMGVPAAVLRAEPLKAVFGLEVLVQEHPERGHPLIIAR</sequence>
<dbReference type="RefSeq" id="WP_053138738.1">
    <property type="nucleotide sequence ID" value="NZ_CP133164.1"/>
</dbReference>
<evidence type="ECO:0000256" key="1">
    <source>
        <dbReference type="ARBA" id="ARBA00022448"/>
    </source>
</evidence>